<accession>A0ABQ7M1T7</accession>
<sequence length="126" mass="13582">MSGVSSRRRRYLPPPILFSICPLDAFLLPDKMCDVSELTSGGIPEIVYGSVGGPLRHHHDPVLGGGMCQALCSPAWSTRVVIKGLASRRWSHCLNPTFTVSKPLSPASGPSMWNLRFTSDDATGCV</sequence>
<evidence type="ECO:0000313" key="1">
    <source>
        <dbReference type="EMBL" id="KAG5392777.1"/>
    </source>
</evidence>
<evidence type="ECO:0000313" key="2">
    <source>
        <dbReference type="Proteomes" id="UP000823674"/>
    </source>
</evidence>
<protein>
    <submittedName>
        <fullName evidence="1">Uncharacterized protein</fullName>
    </submittedName>
</protein>
<dbReference type="EMBL" id="JADBGQ010000006">
    <property type="protein sequence ID" value="KAG5392777.1"/>
    <property type="molecule type" value="Genomic_DNA"/>
</dbReference>
<dbReference type="Proteomes" id="UP000823674">
    <property type="component" value="Chromosome A06"/>
</dbReference>
<proteinExistence type="predicted"/>
<name>A0ABQ7M1T7_BRACM</name>
<gene>
    <name evidence="1" type="primary">A06p018440.1_BraROA</name>
    <name evidence="1" type="ORF">IGI04_022740</name>
</gene>
<organism evidence="1 2">
    <name type="scientific">Brassica rapa subsp. trilocularis</name>
    <dbReference type="NCBI Taxonomy" id="1813537"/>
    <lineage>
        <taxon>Eukaryota</taxon>
        <taxon>Viridiplantae</taxon>
        <taxon>Streptophyta</taxon>
        <taxon>Embryophyta</taxon>
        <taxon>Tracheophyta</taxon>
        <taxon>Spermatophyta</taxon>
        <taxon>Magnoliopsida</taxon>
        <taxon>eudicotyledons</taxon>
        <taxon>Gunneridae</taxon>
        <taxon>Pentapetalae</taxon>
        <taxon>rosids</taxon>
        <taxon>malvids</taxon>
        <taxon>Brassicales</taxon>
        <taxon>Brassicaceae</taxon>
        <taxon>Brassiceae</taxon>
        <taxon>Brassica</taxon>
    </lineage>
</organism>
<reference evidence="1 2" key="1">
    <citation type="submission" date="2021-03" db="EMBL/GenBank/DDBJ databases">
        <authorList>
            <person name="King G.J."/>
            <person name="Bancroft I."/>
            <person name="Baten A."/>
            <person name="Bloomfield J."/>
            <person name="Borpatragohain P."/>
            <person name="He Z."/>
            <person name="Irish N."/>
            <person name="Irwin J."/>
            <person name="Liu K."/>
            <person name="Mauleon R.P."/>
            <person name="Moore J."/>
            <person name="Morris R."/>
            <person name="Ostergaard L."/>
            <person name="Wang B."/>
            <person name="Wells R."/>
        </authorList>
    </citation>
    <scope>NUCLEOTIDE SEQUENCE [LARGE SCALE GENOMIC DNA]</scope>
    <source>
        <strain evidence="1">R-o-18</strain>
        <tissue evidence="1">Leaf</tissue>
    </source>
</reference>
<keyword evidence="2" id="KW-1185">Reference proteome</keyword>
<comment type="caution">
    <text evidence="1">The sequence shown here is derived from an EMBL/GenBank/DDBJ whole genome shotgun (WGS) entry which is preliminary data.</text>
</comment>